<dbReference type="SUPFAM" id="SSF51735">
    <property type="entry name" value="NAD(P)-binding Rossmann-fold domains"/>
    <property type="match status" value="1"/>
</dbReference>
<comment type="caution">
    <text evidence="4">The sequence shown here is derived from an EMBL/GenBank/DDBJ whole genome shotgun (WGS) entry which is preliminary data.</text>
</comment>
<evidence type="ECO:0000259" key="3">
    <source>
        <dbReference type="Pfam" id="PF05368"/>
    </source>
</evidence>
<name>A0A8J7RQV0_9BACT</name>
<keyword evidence="2" id="KW-0521">NADP</keyword>
<dbReference type="InterPro" id="IPR008030">
    <property type="entry name" value="NmrA-like"/>
</dbReference>
<dbReference type="RefSeq" id="WP_210509696.1">
    <property type="nucleotide sequence ID" value="NZ_JAFIDN010000001.1"/>
</dbReference>
<dbReference type="PANTHER" id="PTHR42748">
    <property type="entry name" value="NITROGEN METABOLITE REPRESSION PROTEIN NMRA FAMILY MEMBER"/>
    <property type="match status" value="1"/>
</dbReference>
<gene>
    <name evidence="4" type="ORF">NATSA_01460</name>
</gene>
<evidence type="ECO:0000256" key="1">
    <source>
        <dbReference type="ARBA" id="ARBA00006328"/>
    </source>
</evidence>
<dbReference type="Proteomes" id="UP000673975">
    <property type="component" value="Unassembled WGS sequence"/>
</dbReference>
<proteinExistence type="inferred from homology"/>
<organism evidence="4 5">
    <name type="scientific">Natronogracilivirga saccharolytica</name>
    <dbReference type="NCBI Taxonomy" id="2812953"/>
    <lineage>
        <taxon>Bacteria</taxon>
        <taxon>Pseudomonadati</taxon>
        <taxon>Balneolota</taxon>
        <taxon>Balneolia</taxon>
        <taxon>Balneolales</taxon>
        <taxon>Cyclonatronaceae</taxon>
        <taxon>Natronogracilivirga</taxon>
    </lineage>
</organism>
<evidence type="ECO:0000313" key="4">
    <source>
        <dbReference type="EMBL" id="MBP3191322.1"/>
    </source>
</evidence>
<dbReference type="Pfam" id="PF05368">
    <property type="entry name" value="NmrA"/>
    <property type="match status" value="1"/>
</dbReference>
<reference evidence="4" key="1">
    <citation type="submission" date="2021-02" db="EMBL/GenBank/DDBJ databases">
        <title>Natronogracilivirga saccharolytica gen. nov. sp. nov. a new anaerobic, haloalkiliphilic carbohydrate-fermenting bacterium from soda lake and proposing of Cyclonatronumiaceae fam. nov. in the phylum Balneolaeota.</title>
        <authorList>
            <person name="Zhilina T.N."/>
            <person name="Sorokin D.Y."/>
            <person name="Zavarzina D.G."/>
            <person name="Toshchakov S.V."/>
            <person name="Kublanov I.V."/>
        </authorList>
    </citation>
    <scope>NUCLEOTIDE SEQUENCE</scope>
    <source>
        <strain evidence="4">Z-1702</strain>
    </source>
</reference>
<dbReference type="AlphaFoldDB" id="A0A8J7RQV0"/>
<accession>A0A8J7RQV0</accession>
<dbReference type="EMBL" id="JAFIDN010000001">
    <property type="protein sequence ID" value="MBP3191322.1"/>
    <property type="molecule type" value="Genomic_DNA"/>
</dbReference>
<protein>
    <submittedName>
        <fullName evidence="4">NAD(P)H-binding protein</fullName>
    </submittedName>
</protein>
<evidence type="ECO:0000256" key="2">
    <source>
        <dbReference type="ARBA" id="ARBA00022857"/>
    </source>
</evidence>
<dbReference type="PANTHER" id="PTHR42748:SF7">
    <property type="entry name" value="NMRA LIKE REDOX SENSOR 1-RELATED"/>
    <property type="match status" value="1"/>
</dbReference>
<evidence type="ECO:0000313" key="5">
    <source>
        <dbReference type="Proteomes" id="UP000673975"/>
    </source>
</evidence>
<dbReference type="Gene3D" id="3.40.50.720">
    <property type="entry name" value="NAD(P)-binding Rossmann-like Domain"/>
    <property type="match status" value="1"/>
</dbReference>
<sequence>MDEPTDNYQIMNEEIKKITVFGATGMLGKPVVRELVKADYEVTAMVRDAGRAIPKLPENVNVTEGDLSNREDIAAAIQHADAVYLNLSIRPDVKKYDSFIAERDGLENVLAGVAAVNDDAASTRKIKRVGAISSLVHRYQGTNNFDWWVFEIKKWAAETLIKADVPVSIFYPSSFMETFDQGGIMQGHRLMLPGKSRWPMHFIAGSDYGRMVAEAFRTNDGNDYEYDIHGPQAMTMGEAALEFLKHYRHGPLKITKVPMWPLKLVGMINGEVHYLSRIMEALNNYPEEGPDEQVWQKLGRPRVTLADYARRL</sequence>
<dbReference type="InterPro" id="IPR051164">
    <property type="entry name" value="NmrA-like_oxidored"/>
</dbReference>
<comment type="similarity">
    <text evidence="1">Belongs to the NmrA-type oxidoreductase family.</text>
</comment>
<feature type="domain" description="NmrA-like" evidence="3">
    <location>
        <begin position="16"/>
        <end position="222"/>
    </location>
</feature>
<dbReference type="InterPro" id="IPR036291">
    <property type="entry name" value="NAD(P)-bd_dom_sf"/>
</dbReference>
<keyword evidence="5" id="KW-1185">Reference proteome</keyword>